<dbReference type="OrthoDB" id="4771638at2"/>
<keyword evidence="4" id="KW-0788">Thiol protease</keyword>
<evidence type="ECO:0000256" key="3">
    <source>
        <dbReference type="ARBA" id="ARBA00022801"/>
    </source>
</evidence>
<evidence type="ECO:0000256" key="4">
    <source>
        <dbReference type="ARBA" id="ARBA00022807"/>
    </source>
</evidence>
<dbReference type="PANTHER" id="PTHR47359">
    <property type="entry name" value="PEPTIDOGLYCAN DL-ENDOPEPTIDASE CWLO"/>
    <property type="match status" value="1"/>
</dbReference>
<sequence>MRRVTTGVARGAPRRGGPRFARFGAALAVALLSGMGAGQAMAAPGATAPKKPSAVSTLINQIATANQNIKDLDGAVAVRQENANRSLADYQNSVAAQQLATQAAEGAENSLGKATRATKDAQRSFDALIRDVYRNGSTTSSMTKYVSSDNPDRVLERMSTLDRVARNQQDTIRRLQVARNQEANRVSALQALKRQAALATSGAEQRKNDALAAVREAQSAMAGEQQRRNSLVAQRNAVQQKLDQLRGTVTTPKKVDAPAPTDLLSGLFPGIPGLPGPRPAAPGATEVDATSDNQALQVAAEAAARLAGDLGQKALAALVGQAQIPHSELLDELGLGGASLGSSGADSITSRLGSGSLGTLFGSSSGGGGGPVRPGLRGPQAVEIVVNRALSQLNVPYAWGGGDANGPTQGIRDGGVADSFGDYNKIGYDCSGLMMYAFAGVGIQLPHYTGYQYTSGPQVPLAQMQRGDMIFYGPNASEHVALYLGDNKMVEAPQSGDVVKVSPLRTAGAMPNVVRLL</sequence>
<evidence type="ECO:0000259" key="6">
    <source>
        <dbReference type="PROSITE" id="PS51935"/>
    </source>
</evidence>
<dbReference type="Proteomes" id="UP000005038">
    <property type="component" value="Unassembled WGS sequence"/>
</dbReference>
<protein>
    <submittedName>
        <fullName evidence="7">Rpf-interacting protein</fullName>
    </submittedName>
</protein>
<feature type="signal peptide" evidence="5">
    <location>
        <begin position="1"/>
        <end position="42"/>
    </location>
</feature>
<dbReference type="AlphaFoldDB" id="H5TNH9"/>
<dbReference type="PANTHER" id="PTHR47359:SF3">
    <property type="entry name" value="NLP_P60 DOMAIN-CONTAINING PROTEIN-RELATED"/>
    <property type="match status" value="1"/>
</dbReference>
<accession>H5TNH9</accession>
<dbReference type="InterPro" id="IPR038765">
    <property type="entry name" value="Papain-like_cys_pep_sf"/>
</dbReference>
<evidence type="ECO:0000313" key="7">
    <source>
        <dbReference type="EMBL" id="GAB35037.1"/>
    </source>
</evidence>
<comment type="caution">
    <text evidence="7">The sequence shown here is derived from an EMBL/GenBank/DDBJ whole genome shotgun (WGS) entry which is preliminary data.</text>
</comment>
<dbReference type="RefSeq" id="WP_007239263.1">
    <property type="nucleotide sequence ID" value="NZ_BAFB01000132.1"/>
</dbReference>
<dbReference type="Gene3D" id="6.10.250.3150">
    <property type="match status" value="1"/>
</dbReference>
<evidence type="ECO:0000256" key="1">
    <source>
        <dbReference type="ARBA" id="ARBA00007074"/>
    </source>
</evidence>
<dbReference type="PROSITE" id="PS51935">
    <property type="entry name" value="NLPC_P60"/>
    <property type="match status" value="1"/>
</dbReference>
<dbReference type="SUPFAM" id="SSF54001">
    <property type="entry name" value="Cysteine proteinases"/>
    <property type="match status" value="1"/>
</dbReference>
<name>H5TNH9_GORO1</name>
<keyword evidence="8" id="KW-1185">Reference proteome</keyword>
<dbReference type="Pfam" id="PF00877">
    <property type="entry name" value="NLPC_P60"/>
    <property type="match status" value="1"/>
</dbReference>
<proteinExistence type="inferred from homology"/>
<reference evidence="7" key="1">
    <citation type="submission" date="2012-02" db="EMBL/GenBank/DDBJ databases">
        <title>Whole genome shotgun sequence of Gordonia otitidis NBRC 100426.</title>
        <authorList>
            <person name="Yoshida I."/>
            <person name="Hosoyama A."/>
            <person name="Tsuchikane K."/>
            <person name="Katsumata H."/>
            <person name="Yamazaki S."/>
            <person name="Fujita N."/>
        </authorList>
    </citation>
    <scope>NUCLEOTIDE SEQUENCE [LARGE SCALE GENOMIC DNA]</scope>
    <source>
        <strain evidence="7">NBRC 100426</strain>
    </source>
</reference>
<keyword evidence="3" id="KW-0378">Hydrolase</keyword>
<dbReference type="STRING" id="1108044.GOOTI_132_00380"/>
<evidence type="ECO:0000313" key="8">
    <source>
        <dbReference type="Proteomes" id="UP000005038"/>
    </source>
</evidence>
<dbReference type="InterPro" id="IPR051794">
    <property type="entry name" value="PG_Endopeptidase_C40"/>
</dbReference>
<organism evidence="7 8">
    <name type="scientific">Gordonia otitidis (strain DSM 44809 / CCUG 52243 / JCM 12355 / NBRC 100426 / IFM 10032)</name>
    <dbReference type="NCBI Taxonomy" id="1108044"/>
    <lineage>
        <taxon>Bacteria</taxon>
        <taxon>Bacillati</taxon>
        <taxon>Actinomycetota</taxon>
        <taxon>Actinomycetes</taxon>
        <taxon>Mycobacteriales</taxon>
        <taxon>Gordoniaceae</taxon>
        <taxon>Gordonia</taxon>
    </lineage>
</organism>
<keyword evidence="2" id="KW-0645">Protease</keyword>
<feature type="domain" description="NlpC/P60" evidence="6">
    <location>
        <begin position="379"/>
        <end position="517"/>
    </location>
</feature>
<keyword evidence="5" id="KW-0732">Signal</keyword>
<dbReference type="GO" id="GO:0008234">
    <property type="term" value="F:cysteine-type peptidase activity"/>
    <property type="evidence" value="ECO:0007669"/>
    <property type="project" value="UniProtKB-KW"/>
</dbReference>
<gene>
    <name evidence="7" type="ORF">GOOTI_132_00380</name>
</gene>
<evidence type="ECO:0000256" key="5">
    <source>
        <dbReference type="SAM" id="SignalP"/>
    </source>
</evidence>
<dbReference type="GO" id="GO:0006508">
    <property type="term" value="P:proteolysis"/>
    <property type="evidence" value="ECO:0007669"/>
    <property type="project" value="UniProtKB-KW"/>
</dbReference>
<dbReference type="EMBL" id="BAFB01000132">
    <property type="protein sequence ID" value="GAB35037.1"/>
    <property type="molecule type" value="Genomic_DNA"/>
</dbReference>
<dbReference type="InterPro" id="IPR000064">
    <property type="entry name" value="NLP_P60_dom"/>
</dbReference>
<evidence type="ECO:0000256" key="2">
    <source>
        <dbReference type="ARBA" id="ARBA00022670"/>
    </source>
</evidence>
<comment type="similarity">
    <text evidence="1">Belongs to the peptidase C40 family.</text>
</comment>
<dbReference type="Gene3D" id="3.90.1720.10">
    <property type="entry name" value="endopeptidase domain like (from Nostoc punctiforme)"/>
    <property type="match status" value="1"/>
</dbReference>
<feature type="chain" id="PRO_5003598966" evidence="5">
    <location>
        <begin position="43"/>
        <end position="517"/>
    </location>
</feature>